<dbReference type="Proteomes" id="UP000509448">
    <property type="component" value="Chromosome"/>
</dbReference>
<dbReference type="Gene3D" id="3.60.15.10">
    <property type="entry name" value="Ribonuclease Z/Hydroxyacylglutathione hydrolase-like"/>
    <property type="match status" value="1"/>
</dbReference>
<evidence type="ECO:0000256" key="3">
    <source>
        <dbReference type="ARBA" id="ARBA00022723"/>
    </source>
</evidence>
<dbReference type="OrthoDB" id="7155at2157"/>
<evidence type="ECO:0000256" key="1">
    <source>
        <dbReference type="ARBA" id="ARBA00022472"/>
    </source>
</evidence>
<dbReference type="InterPro" id="IPR033769">
    <property type="entry name" value="TffA_KH"/>
</dbReference>
<gene>
    <name evidence="12" type="primary">fttA</name>
    <name evidence="15" type="ORF">NAS2_0296</name>
</gene>
<protein>
    <recommendedName>
        <fullName evidence="12">Transcription termination factor FttA</fullName>
        <ecNumber evidence="12">3.1.-.-</ecNumber>
    </recommendedName>
</protein>
<evidence type="ECO:0000313" key="16">
    <source>
        <dbReference type="Proteomes" id="UP000509448"/>
    </source>
</evidence>
<comment type="subunit">
    <text evidence="12">Homodimer. Interacts with RNA polymerase (RNAP), interacts with the Spt4-Spt5 complex.</text>
</comment>
<dbReference type="HAMAP" id="MF_00870">
    <property type="entry name" value="FttA"/>
    <property type="match status" value="1"/>
</dbReference>
<evidence type="ECO:0000256" key="11">
    <source>
        <dbReference type="ARBA" id="ARBA00023163"/>
    </source>
</evidence>
<evidence type="ECO:0000256" key="7">
    <source>
        <dbReference type="ARBA" id="ARBA00022839"/>
    </source>
</evidence>
<feature type="binding site" evidence="12">
    <location>
        <position position="244"/>
    </location>
    <ligand>
        <name>Zn(2+)</name>
        <dbReference type="ChEBI" id="CHEBI:29105"/>
        <label>1</label>
    </ligand>
</feature>
<comment type="cofactor">
    <cofactor evidence="12">
        <name>Zn(2+)</name>
        <dbReference type="ChEBI" id="CHEBI:29105"/>
    </cofactor>
    <text evidence="12">Binds 2 Zn(2+) ions, which are required for nuclease activity.</text>
</comment>
<dbReference type="InterPro" id="IPR036866">
    <property type="entry name" value="RibonucZ/Hydroxyglut_hydro"/>
</dbReference>
<feature type="binding site" evidence="12">
    <location>
        <position position="242"/>
    </location>
    <ligand>
        <name>Zn(2+)</name>
        <dbReference type="ChEBI" id="CHEBI:29105"/>
        <label>1</label>
    </ligand>
</feature>
<evidence type="ECO:0000256" key="6">
    <source>
        <dbReference type="ARBA" id="ARBA00022833"/>
    </source>
</evidence>
<accession>A0A4P2VB18</accession>
<evidence type="ECO:0000259" key="13">
    <source>
        <dbReference type="SMART" id="SM00849"/>
    </source>
</evidence>
<evidence type="ECO:0000256" key="12">
    <source>
        <dbReference type="HAMAP-Rule" id="MF_00870"/>
    </source>
</evidence>
<keyword evidence="4 12" id="KW-0255">Endonuclease</keyword>
<dbReference type="NCBIfam" id="TIGR03675">
    <property type="entry name" value="arCOG00543"/>
    <property type="match status" value="1"/>
</dbReference>
<reference evidence="15 16" key="1">
    <citation type="journal article" date="2019" name="ISME J.">
        <title>Isolation and characterization of a thermophilic sulfur- and iron-reducing thaumarchaeote from a terrestrial acidic hot spring.</title>
        <authorList>
            <person name="Kato S."/>
            <person name="Itoh T."/>
            <person name="Yuki M."/>
            <person name="Nagamori M."/>
            <person name="Ohnishi M."/>
            <person name="Uematsu K."/>
            <person name="Suzuki K."/>
            <person name="Takashina T."/>
            <person name="Ohkuma M."/>
        </authorList>
    </citation>
    <scope>NUCLEOTIDE SEQUENCE [LARGE SCALE GENOMIC DNA]</scope>
    <source>
        <strain evidence="15 16">NAS-02</strain>
    </source>
</reference>
<evidence type="ECO:0000256" key="8">
    <source>
        <dbReference type="ARBA" id="ARBA00022884"/>
    </source>
</evidence>
<dbReference type="InterPro" id="IPR011108">
    <property type="entry name" value="RMMBL"/>
</dbReference>
<keyword evidence="10 12" id="KW-0238">DNA-binding</keyword>
<dbReference type="InterPro" id="IPR050698">
    <property type="entry name" value="MBL"/>
</dbReference>
<evidence type="ECO:0000256" key="10">
    <source>
        <dbReference type="ARBA" id="ARBA00023125"/>
    </source>
</evidence>
<dbReference type="SMART" id="SM00849">
    <property type="entry name" value="Lactamase_B"/>
    <property type="match status" value="1"/>
</dbReference>
<feature type="binding site" evidence="12">
    <location>
        <position position="606"/>
    </location>
    <ligand>
        <name>Zn(2+)</name>
        <dbReference type="ChEBI" id="CHEBI:29105"/>
        <label>2</label>
    </ligand>
</feature>
<evidence type="ECO:0000259" key="14">
    <source>
        <dbReference type="SMART" id="SM01027"/>
    </source>
</evidence>
<dbReference type="CDD" id="cd16295">
    <property type="entry name" value="TTHA0252-CPSF-like_MBL-fold"/>
    <property type="match status" value="1"/>
</dbReference>
<keyword evidence="3 12" id="KW-0479">Metal-binding</keyword>
<keyword evidence="6 12" id="KW-0862">Zinc</keyword>
<dbReference type="Pfam" id="PF10996">
    <property type="entry name" value="Beta-Casp"/>
    <property type="match status" value="1"/>
</dbReference>
<feature type="binding site" evidence="12">
    <location>
        <position position="246"/>
    </location>
    <ligand>
        <name>Zn(2+)</name>
        <dbReference type="ChEBI" id="CHEBI:29105"/>
        <label>2</label>
    </ligand>
</feature>
<comment type="similarity">
    <text evidence="12">Belongs to the metallo-beta-lactamase superfamily. RNA-metabolizing metallo-beta-lactamase-like family. FttA subfamily.</text>
</comment>
<name>A0A4P2VB18_9ARCH</name>
<proteinExistence type="inferred from homology"/>
<feature type="binding site" evidence="12">
    <location>
        <position position="352"/>
    </location>
    <ligand>
        <name>Zn(2+)</name>
        <dbReference type="ChEBI" id="CHEBI:29105"/>
        <label>2</label>
    </ligand>
</feature>
<keyword evidence="5 12" id="KW-0378">Hydrolase</keyword>
<dbReference type="InterPro" id="IPR019975">
    <property type="entry name" value="aCPSF1"/>
</dbReference>
<dbReference type="InterPro" id="IPR022712">
    <property type="entry name" value="Beta_Casp"/>
</dbReference>
<feature type="domain" description="Metallo-beta-lactamase" evidence="13">
    <location>
        <begin position="192"/>
        <end position="400"/>
    </location>
</feature>
<dbReference type="GO" id="GO:0003677">
    <property type="term" value="F:DNA binding"/>
    <property type="evidence" value="ECO:0007669"/>
    <property type="project" value="UniProtKB-KW"/>
</dbReference>
<dbReference type="Pfam" id="PF07521">
    <property type="entry name" value="RMMBL"/>
    <property type="match status" value="1"/>
</dbReference>
<dbReference type="GO" id="GO:0004521">
    <property type="term" value="F:RNA endonuclease activity"/>
    <property type="evidence" value="ECO:0007669"/>
    <property type="project" value="UniProtKB-UniRule"/>
</dbReference>
<dbReference type="InterPro" id="IPR001279">
    <property type="entry name" value="Metallo-B-lactamas"/>
</dbReference>
<dbReference type="CDD" id="cd22532">
    <property type="entry name" value="KH-II_CPSF_arch_rpt1"/>
    <property type="match status" value="1"/>
</dbReference>
<organism evidence="15 16">
    <name type="scientific">Conexivisphaera calida</name>
    <dbReference type="NCBI Taxonomy" id="1874277"/>
    <lineage>
        <taxon>Archaea</taxon>
        <taxon>Nitrososphaerota</taxon>
        <taxon>Conexivisphaeria</taxon>
        <taxon>Conexivisphaerales</taxon>
        <taxon>Conexivisphaeraceae</taxon>
        <taxon>Conexivisphaera</taxon>
    </lineage>
</organism>
<dbReference type="Gene3D" id="3.40.50.10890">
    <property type="match status" value="1"/>
</dbReference>
<dbReference type="EC" id="3.1.-.-" evidence="12"/>
<dbReference type="GO" id="GO:0004532">
    <property type="term" value="F:RNA exonuclease activity"/>
    <property type="evidence" value="ECO:0007669"/>
    <property type="project" value="UniProtKB-UniRule"/>
</dbReference>
<evidence type="ECO:0000256" key="2">
    <source>
        <dbReference type="ARBA" id="ARBA00022722"/>
    </source>
</evidence>
<dbReference type="PANTHER" id="PTHR11203:SF51">
    <property type="entry name" value="CLEAVAGE AND POLYADENYLATION SPECIFICITY FACTOR"/>
    <property type="match status" value="1"/>
</dbReference>
<dbReference type="GO" id="GO:0006353">
    <property type="term" value="P:DNA-templated transcription termination"/>
    <property type="evidence" value="ECO:0007669"/>
    <property type="project" value="UniProtKB-UniRule"/>
</dbReference>
<dbReference type="GeneID" id="55584113"/>
<evidence type="ECO:0000256" key="9">
    <source>
        <dbReference type="ARBA" id="ARBA00023015"/>
    </source>
</evidence>
<evidence type="ECO:0000256" key="4">
    <source>
        <dbReference type="ARBA" id="ARBA00022759"/>
    </source>
</evidence>
<dbReference type="GO" id="GO:0003723">
    <property type="term" value="F:RNA binding"/>
    <property type="evidence" value="ECO:0007669"/>
    <property type="project" value="UniProtKB-UniRule"/>
</dbReference>
<dbReference type="Pfam" id="PF00753">
    <property type="entry name" value="Lactamase_B"/>
    <property type="match status" value="1"/>
</dbReference>
<dbReference type="InterPro" id="IPR015946">
    <property type="entry name" value="KH_dom-like_a/b"/>
</dbReference>
<dbReference type="EMBL" id="AP018732">
    <property type="protein sequence ID" value="BBE41689.1"/>
    <property type="molecule type" value="Genomic_DNA"/>
</dbReference>
<dbReference type="AlphaFoldDB" id="A0A4P2VB18"/>
<dbReference type="Gene3D" id="3.30.300.20">
    <property type="match status" value="1"/>
</dbReference>
<dbReference type="RefSeq" id="WP_174448002.1">
    <property type="nucleotide sequence ID" value="NZ_AP018732.1"/>
</dbReference>
<feature type="region of interest" description="Metallo-beta-lactamase C-terminus" evidence="12">
    <location>
        <begin position="581"/>
        <end position="639"/>
    </location>
</feature>
<keyword evidence="16" id="KW-1185">Reference proteome</keyword>
<feature type="binding site" evidence="12">
    <location>
        <position position="329"/>
    </location>
    <ligand>
        <name>Zn(2+)</name>
        <dbReference type="ChEBI" id="CHEBI:29105"/>
        <label>1</label>
    </ligand>
</feature>
<feature type="binding site" evidence="12">
    <location>
        <position position="352"/>
    </location>
    <ligand>
        <name>Zn(2+)</name>
        <dbReference type="ChEBI" id="CHEBI:29105"/>
        <label>1</label>
    </ligand>
</feature>
<feature type="binding site" evidence="12">
    <location>
        <position position="247"/>
    </location>
    <ligand>
        <name>Zn(2+)</name>
        <dbReference type="ChEBI" id="CHEBI:29105"/>
        <label>2</label>
    </ligand>
</feature>
<keyword evidence="1 12" id="KW-0806">Transcription termination</keyword>
<dbReference type="Gene3D" id="3.30.300.230">
    <property type="match status" value="1"/>
</dbReference>
<keyword evidence="9 12" id="KW-0805">Transcription regulation</keyword>
<keyword evidence="7 12" id="KW-0269">Exonuclease</keyword>
<dbReference type="Pfam" id="PF17214">
    <property type="entry name" value="KH_TffA"/>
    <property type="match status" value="1"/>
</dbReference>
<dbReference type="SMART" id="SM01027">
    <property type="entry name" value="Beta-Casp"/>
    <property type="match status" value="1"/>
</dbReference>
<keyword evidence="2 12" id="KW-0540">Nuclease</keyword>
<keyword evidence="11" id="KW-0804">Transcription</keyword>
<feature type="region of interest" description="KHa" evidence="12">
    <location>
        <begin position="5"/>
        <end position="72"/>
    </location>
</feature>
<sequence>MNQVSKENQTLVARILSELKPEAKVSRIEYEGPRIAIYTDNPRYFVDNGNVIGQLVVELRKRIIVKASESARKPPEEVRDYIMSVVPRDAGINRIFFDTVLGEVLIEAANAKLLQIPELSEQEFFARTGWRPRIRQSSPIPSPAVEQMYYAMTDVEERMSFLRSAGERIFRDRVYPKSEVVLTVLGAAREVGRSCLLVSTPESRILLDCGIHPGAKGPLNSYPRLDWLDMSLDDVDAVVISHAHLDHVGFLPVLFKHGYKGPVYMTEPTLALSTLLLMDALKVSQSEGKSAPYSGDDLRMMIAHTVTLPYNLVTDITPDVKLTLYNAGHILGSSIVHLHVGDGAHNVVYTGDFKFDNTRLFQAAYFNFVRAETLVMESTYGSRSDVMPPRVETEQVFAASLRQTLENGGKVLVPVPAVGRAQEIMLVINELIKSGAIPEVPVYLEGMLKEATGIHLLYSDYLSPFLRSEVKETGFDPFLADWYTVVDSPRRRAEIVQERGPSIIMATSGMLEGGPSIYYFSELAENPANKVLFVSYQVPGTTGRHVLDSPSKEVNLFDPSTGRMRVLRVNAAVERIEGFSGHSDFNQLTRYVSRLQRKVRRVLVIHGERKKAEEFAFHLQQHMKVNSYAPQLLDSIRLY</sequence>
<evidence type="ECO:0000256" key="5">
    <source>
        <dbReference type="ARBA" id="ARBA00022801"/>
    </source>
</evidence>
<comment type="caution">
    <text evidence="12">Lacks conserved residue(s) required for the propagation of feature annotation.</text>
</comment>
<evidence type="ECO:0000313" key="15">
    <source>
        <dbReference type="EMBL" id="BBE41689.1"/>
    </source>
</evidence>
<feature type="domain" description="Beta-Casp" evidence="14">
    <location>
        <begin position="421"/>
        <end position="546"/>
    </location>
</feature>
<dbReference type="SUPFAM" id="SSF56281">
    <property type="entry name" value="Metallo-hydrolase/oxidoreductase"/>
    <property type="match status" value="1"/>
</dbReference>
<comment type="function">
    <text evidence="12">Terminates transcription on the whole genome. Termination is linked to FttA-mediated RNA cleavage and does not require NTP hydrolysis. Cleaves endonucleolytically at the RNA exit channel of RNA polymerase (RNAP); the 5'-3' exonuclease activity of this protein degrades the nascent RNA released from RNAP.</text>
</comment>
<feature type="region of interest" description="Metallo-beta-lactamase N-terminus" evidence="12">
    <location>
        <begin position="179"/>
        <end position="383"/>
    </location>
</feature>
<keyword evidence="8 12" id="KW-0694">RNA-binding</keyword>
<dbReference type="PANTHER" id="PTHR11203">
    <property type="entry name" value="CLEAVAGE AND POLYADENYLATION SPECIFICITY FACTOR FAMILY MEMBER"/>
    <property type="match status" value="1"/>
</dbReference>
<dbReference type="GO" id="GO:0008270">
    <property type="term" value="F:zinc ion binding"/>
    <property type="evidence" value="ECO:0007669"/>
    <property type="project" value="UniProtKB-UniRule"/>
</dbReference>
<dbReference type="KEGG" id="ccai:NAS2_0296"/>